<accession>A0A0C9YKB1</accession>
<sequence length="69" mass="7854">MSPPQRSVQRSKCWHESACQLLIGYPTSPPMMSDVTRSHPMLTKLFDTRNHRAGKRSLLTERKLDCGPS</sequence>
<dbReference type="AlphaFoldDB" id="A0A0C9YKB1"/>
<keyword evidence="2" id="KW-1185">Reference proteome</keyword>
<reference evidence="1 2" key="1">
    <citation type="submission" date="2014-04" db="EMBL/GenBank/DDBJ databases">
        <authorList>
            <consortium name="DOE Joint Genome Institute"/>
            <person name="Kuo A."/>
            <person name="Kohler A."/>
            <person name="Costa M.D."/>
            <person name="Nagy L.G."/>
            <person name="Floudas D."/>
            <person name="Copeland A."/>
            <person name="Barry K.W."/>
            <person name="Cichocki N."/>
            <person name="Veneault-Fourrey C."/>
            <person name="LaButti K."/>
            <person name="Lindquist E.A."/>
            <person name="Lipzen A."/>
            <person name="Lundell T."/>
            <person name="Morin E."/>
            <person name="Murat C."/>
            <person name="Sun H."/>
            <person name="Tunlid A."/>
            <person name="Henrissat B."/>
            <person name="Grigoriev I.V."/>
            <person name="Hibbett D.S."/>
            <person name="Martin F."/>
            <person name="Nordberg H.P."/>
            <person name="Cantor M.N."/>
            <person name="Hua S.X."/>
        </authorList>
    </citation>
    <scope>NUCLEOTIDE SEQUENCE [LARGE SCALE GENOMIC DNA]</scope>
    <source>
        <strain evidence="1 2">441</strain>
    </source>
</reference>
<protein>
    <submittedName>
        <fullName evidence="1">Uncharacterized protein</fullName>
    </submittedName>
</protein>
<organism evidence="1 2">
    <name type="scientific">Pisolithus microcarpus 441</name>
    <dbReference type="NCBI Taxonomy" id="765257"/>
    <lineage>
        <taxon>Eukaryota</taxon>
        <taxon>Fungi</taxon>
        <taxon>Dikarya</taxon>
        <taxon>Basidiomycota</taxon>
        <taxon>Agaricomycotina</taxon>
        <taxon>Agaricomycetes</taxon>
        <taxon>Agaricomycetidae</taxon>
        <taxon>Boletales</taxon>
        <taxon>Sclerodermatineae</taxon>
        <taxon>Pisolithaceae</taxon>
        <taxon>Pisolithus</taxon>
    </lineage>
</organism>
<name>A0A0C9YKB1_9AGAM</name>
<dbReference type="Proteomes" id="UP000054018">
    <property type="component" value="Unassembled WGS sequence"/>
</dbReference>
<evidence type="ECO:0000313" key="2">
    <source>
        <dbReference type="Proteomes" id="UP000054018"/>
    </source>
</evidence>
<dbReference type="HOGENOM" id="CLU_2776878_0_0_1"/>
<evidence type="ECO:0000313" key="1">
    <source>
        <dbReference type="EMBL" id="KIK17071.1"/>
    </source>
</evidence>
<dbReference type="EMBL" id="KN833839">
    <property type="protein sequence ID" value="KIK17071.1"/>
    <property type="molecule type" value="Genomic_DNA"/>
</dbReference>
<gene>
    <name evidence="1" type="ORF">PISMIDRAFT_685722</name>
</gene>
<proteinExistence type="predicted"/>
<reference evidence="2" key="2">
    <citation type="submission" date="2015-01" db="EMBL/GenBank/DDBJ databases">
        <title>Evolutionary Origins and Diversification of the Mycorrhizal Mutualists.</title>
        <authorList>
            <consortium name="DOE Joint Genome Institute"/>
            <consortium name="Mycorrhizal Genomics Consortium"/>
            <person name="Kohler A."/>
            <person name="Kuo A."/>
            <person name="Nagy L.G."/>
            <person name="Floudas D."/>
            <person name="Copeland A."/>
            <person name="Barry K.W."/>
            <person name="Cichocki N."/>
            <person name="Veneault-Fourrey C."/>
            <person name="LaButti K."/>
            <person name="Lindquist E.A."/>
            <person name="Lipzen A."/>
            <person name="Lundell T."/>
            <person name="Morin E."/>
            <person name="Murat C."/>
            <person name="Riley R."/>
            <person name="Ohm R."/>
            <person name="Sun H."/>
            <person name="Tunlid A."/>
            <person name="Henrissat B."/>
            <person name="Grigoriev I.V."/>
            <person name="Hibbett D.S."/>
            <person name="Martin F."/>
        </authorList>
    </citation>
    <scope>NUCLEOTIDE SEQUENCE [LARGE SCALE GENOMIC DNA]</scope>
    <source>
        <strain evidence="2">441</strain>
    </source>
</reference>